<evidence type="ECO:0000259" key="4">
    <source>
        <dbReference type="PROSITE" id="PS50055"/>
    </source>
</evidence>
<dbReference type="EnsemblMetazoa" id="XM_030997266">
    <property type="protein sequence ID" value="XP_030853126"/>
    <property type="gene ID" value="LOC105441908"/>
</dbReference>
<dbReference type="SMART" id="SM00194">
    <property type="entry name" value="PTPc"/>
    <property type="match status" value="1"/>
</dbReference>
<keyword evidence="7" id="KW-1185">Reference proteome</keyword>
<name>A0A7M7T4F3_STRPU</name>
<dbReference type="GeneID" id="105441908"/>
<dbReference type="PROSITE" id="PS00383">
    <property type="entry name" value="TYR_PHOSPHATASE_1"/>
    <property type="match status" value="1"/>
</dbReference>
<dbReference type="InterPro" id="IPR003595">
    <property type="entry name" value="Tyr_Pase_cat"/>
</dbReference>
<reference evidence="6" key="2">
    <citation type="submission" date="2021-01" db="UniProtKB">
        <authorList>
            <consortium name="EnsemblMetazoa"/>
        </authorList>
    </citation>
    <scope>IDENTIFICATION</scope>
</reference>
<dbReference type="PROSITE" id="PS50056">
    <property type="entry name" value="TYR_PHOSPHATASE_2"/>
    <property type="match status" value="1"/>
</dbReference>
<dbReference type="OMA" id="RNELKCH"/>
<feature type="domain" description="Tyrosine specific protein phosphatases" evidence="5">
    <location>
        <begin position="92"/>
        <end position="165"/>
    </location>
</feature>
<keyword evidence="1" id="KW-0812">Transmembrane</keyword>
<dbReference type="PANTHER" id="PTHR46957:SF3">
    <property type="entry name" value="CYTOKINE RECEPTOR"/>
    <property type="match status" value="1"/>
</dbReference>
<dbReference type="InterPro" id="IPR050713">
    <property type="entry name" value="RTP_Phos/Ushers"/>
</dbReference>
<dbReference type="InterPro" id="IPR029021">
    <property type="entry name" value="Prot-tyrosine_phosphatase-like"/>
</dbReference>
<dbReference type="GO" id="GO:0016020">
    <property type="term" value="C:membrane"/>
    <property type="evidence" value="ECO:0007669"/>
    <property type="project" value="UniProtKB-SubCell"/>
</dbReference>
<sequence length="181" mass="20928">MALKGKSETDYINANYIPGFNSPREYIACQGPLPETTNDMWRMIWEKKSTIIVMMTQTVEGGKQNKMKREVIQLQFTSWPDHGVPEQTKPMLDFVKNVREHIRKKCVIKPVVVHCSAGVGRTGTYIALDRLTQHMEDNDFVDVCGVVCEMRMHRNYLVQTETQYIFIHDCLVDFFHSDVAP</sequence>
<dbReference type="InterPro" id="IPR016130">
    <property type="entry name" value="Tyr_Pase_AS"/>
</dbReference>
<dbReference type="RefSeq" id="XP_030853126.1">
    <property type="nucleotide sequence ID" value="XM_030997266.1"/>
</dbReference>
<dbReference type="PRINTS" id="PR00700">
    <property type="entry name" value="PRTYPHPHTASE"/>
</dbReference>
<keyword evidence="3" id="KW-0325">Glycoprotein</keyword>
<dbReference type="AlphaFoldDB" id="A0A7M7T4F3"/>
<dbReference type="PANTHER" id="PTHR46957">
    <property type="entry name" value="CYTOKINE RECEPTOR"/>
    <property type="match status" value="1"/>
</dbReference>
<dbReference type="SMART" id="SM00404">
    <property type="entry name" value="PTPc_motif"/>
    <property type="match status" value="1"/>
</dbReference>
<dbReference type="InParanoid" id="A0A7M7T4F3"/>
<dbReference type="Gene3D" id="3.90.190.10">
    <property type="entry name" value="Protein tyrosine phosphatase superfamily"/>
    <property type="match status" value="2"/>
</dbReference>
<dbReference type="PROSITE" id="PS50055">
    <property type="entry name" value="TYR_PHOSPHATASE_PTP"/>
    <property type="match status" value="1"/>
</dbReference>
<evidence type="ECO:0000256" key="3">
    <source>
        <dbReference type="ARBA" id="ARBA00023180"/>
    </source>
</evidence>
<dbReference type="InterPro" id="IPR000242">
    <property type="entry name" value="PTP_cat"/>
</dbReference>
<evidence type="ECO:0000256" key="2">
    <source>
        <dbReference type="ARBA" id="ARBA00022989"/>
    </source>
</evidence>
<evidence type="ECO:0000256" key="1">
    <source>
        <dbReference type="ARBA" id="ARBA00022692"/>
    </source>
</evidence>
<evidence type="ECO:0000259" key="5">
    <source>
        <dbReference type="PROSITE" id="PS50056"/>
    </source>
</evidence>
<keyword evidence="2" id="KW-1133">Transmembrane helix</keyword>
<proteinExistence type="predicted"/>
<evidence type="ECO:0000313" key="6">
    <source>
        <dbReference type="EnsemblMetazoa" id="XP_030853126"/>
    </source>
</evidence>
<dbReference type="Proteomes" id="UP000007110">
    <property type="component" value="Unassembled WGS sequence"/>
</dbReference>
<reference evidence="7" key="1">
    <citation type="submission" date="2015-02" db="EMBL/GenBank/DDBJ databases">
        <title>Genome sequencing for Strongylocentrotus purpuratus.</title>
        <authorList>
            <person name="Murali S."/>
            <person name="Liu Y."/>
            <person name="Vee V."/>
            <person name="English A."/>
            <person name="Wang M."/>
            <person name="Skinner E."/>
            <person name="Han Y."/>
            <person name="Muzny D.M."/>
            <person name="Worley K.C."/>
            <person name="Gibbs R.A."/>
        </authorList>
    </citation>
    <scope>NUCLEOTIDE SEQUENCE</scope>
</reference>
<dbReference type="Pfam" id="PF00102">
    <property type="entry name" value="Y_phosphatase"/>
    <property type="match status" value="1"/>
</dbReference>
<organism evidence="6 7">
    <name type="scientific">Strongylocentrotus purpuratus</name>
    <name type="common">Purple sea urchin</name>
    <dbReference type="NCBI Taxonomy" id="7668"/>
    <lineage>
        <taxon>Eukaryota</taxon>
        <taxon>Metazoa</taxon>
        <taxon>Echinodermata</taxon>
        <taxon>Eleutherozoa</taxon>
        <taxon>Echinozoa</taxon>
        <taxon>Echinoidea</taxon>
        <taxon>Euechinoidea</taxon>
        <taxon>Echinacea</taxon>
        <taxon>Camarodonta</taxon>
        <taxon>Echinidea</taxon>
        <taxon>Strongylocentrotidae</taxon>
        <taxon>Strongylocentrotus</taxon>
    </lineage>
</organism>
<keyword evidence="2" id="KW-0472">Membrane</keyword>
<dbReference type="KEGG" id="spu:105441908"/>
<dbReference type="GO" id="GO:0004725">
    <property type="term" value="F:protein tyrosine phosphatase activity"/>
    <property type="evidence" value="ECO:0000318"/>
    <property type="project" value="GO_Central"/>
</dbReference>
<dbReference type="OrthoDB" id="6272991at2759"/>
<dbReference type="GO" id="GO:0007165">
    <property type="term" value="P:signal transduction"/>
    <property type="evidence" value="ECO:0000318"/>
    <property type="project" value="GO_Central"/>
</dbReference>
<accession>A0A7M7T4F3</accession>
<feature type="domain" description="Tyrosine-protein phosphatase" evidence="4">
    <location>
        <begin position="1"/>
        <end position="174"/>
    </location>
</feature>
<dbReference type="InterPro" id="IPR000387">
    <property type="entry name" value="Tyr_Pase_dom"/>
</dbReference>
<dbReference type="SUPFAM" id="SSF52799">
    <property type="entry name" value="(Phosphotyrosine protein) phosphatases II"/>
    <property type="match status" value="1"/>
</dbReference>
<evidence type="ECO:0000313" key="7">
    <source>
        <dbReference type="Proteomes" id="UP000007110"/>
    </source>
</evidence>
<protein>
    <submittedName>
        <fullName evidence="6">Uncharacterized protein</fullName>
    </submittedName>
</protein>